<feature type="domain" description="RNase III" evidence="12">
    <location>
        <begin position="5"/>
        <end position="134"/>
    </location>
</feature>
<dbReference type="GO" id="GO:0019843">
    <property type="term" value="F:rRNA binding"/>
    <property type="evidence" value="ECO:0007669"/>
    <property type="project" value="UniProtKB-KW"/>
</dbReference>
<evidence type="ECO:0000256" key="5">
    <source>
        <dbReference type="ARBA" id="ARBA00022722"/>
    </source>
</evidence>
<keyword evidence="9" id="KW-0963">Cytoplasm</keyword>
<gene>
    <name evidence="9 13" type="primary">rnc</name>
    <name evidence="13" type="ORF">DEP93_02005</name>
</gene>
<proteinExistence type="inferred from homology"/>
<evidence type="ECO:0000256" key="8">
    <source>
        <dbReference type="ARBA" id="ARBA00022884"/>
    </source>
</evidence>
<sequence length="232" mass="26247">MAFDFVKTKQILGDDLSDENLFKTAFTHRSYLNEHHEYTNPSNERLEFLGDAVLQLLSSEFLYKTYTEAPEGDLTNYRSSVVCTSSLAREAKRMGYGSLLLLSNGEEATGGRDREYILANTFEAVLGALYLDRGLEKCRQFLEKELFFKIGDIVTGNVYRDAKSQFQEVAQDKFGVTPVYQIIDSWGPDHEKTFKMGVFIGKENWGTGEGKSKQRAEQAAAENGLKRMEKGD</sequence>
<feature type="binding site" evidence="9">
    <location>
        <position position="120"/>
    </location>
    <ligand>
        <name>Mg(2+)</name>
        <dbReference type="ChEBI" id="CHEBI:18420"/>
    </ligand>
</feature>
<comment type="subunit">
    <text evidence="9">Homodimer.</text>
</comment>
<organism evidence="13 14">
    <name type="scientific">candidate division WWE3 bacterium</name>
    <dbReference type="NCBI Taxonomy" id="2053526"/>
    <lineage>
        <taxon>Bacteria</taxon>
        <taxon>Katanobacteria</taxon>
    </lineage>
</organism>
<evidence type="ECO:0000256" key="6">
    <source>
        <dbReference type="ARBA" id="ARBA00022759"/>
    </source>
</evidence>
<dbReference type="PROSITE" id="PS50142">
    <property type="entry name" value="RNASE_3_2"/>
    <property type="match status" value="1"/>
</dbReference>
<keyword evidence="9" id="KW-0460">Magnesium</keyword>
<evidence type="ECO:0000256" key="3">
    <source>
        <dbReference type="ARBA" id="ARBA00022552"/>
    </source>
</evidence>
<dbReference type="GO" id="GO:0046872">
    <property type="term" value="F:metal ion binding"/>
    <property type="evidence" value="ECO:0007669"/>
    <property type="project" value="UniProtKB-KW"/>
</dbReference>
<reference evidence="13 14" key="1">
    <citation type="journal article" date="2018" name="Nat. Biotechnol.">
        <title>A standardized bacterial taxonomy based on genome phylogeny substantially revises the tree of life.</title>
        <authorList>
            <person name="Parks D.H."/>
            <person name="Chuvochina M."/>
            <person name="Waite D.W."/>
            <person name="Rinke C."/>
            <person name="Skarshewski A."/>
            <person name="Chaumeil P.A."/>
            <person name="Hugenholtz P."/>
        </authorList>
    </citation>
    <scope>NUCLEOTIDE SEQUENCE [LARGE SCALE GENOMIC DNA]</scope>
    <source>
        <strain evidence="13">UBA11701</strain>
    </source>
</reference>
<dbReference type="SUPFAM" id="SSF69065">
    <property type="entry name" value="RNase III domain-like"/>
    <property type="match status" value="1"/>
</dbReference>
<dbReference type="CDD" id="cd10845">
    <property type="entry name" value="DSRM_RNAse_III_family"/>
    <property type="match status" value="1"/>
</dbReference>
<name>A0A3D0ZQ99_UNCKA</name>
<feature type="region of interest" description="Disordered" evidence="10">
    <location>
        <begin position="204"/>
        <end position="232"/>
    </location>
</feature>
<comment type="subcellular location">
    <subcellularLocation>
        <location evidence="9">Cytoplasm</location>
    </subcellularLocation>
</comment>
<keyword evidence="3 9" id="KW-0698">rRNA processing</keyword>
<dbReference type="GO" id="GO:0006364">
    <property type="term" value="P:rRNA processing"/>
    <property type="evidence" value="ECO:0007669"/>
    <property type="project" value="UniProtKB-UniRule"/>
</dbReference>
<dbReference type="PANTHER" id="PTHR11207:SF0">
    <property type="entry name" value="RIBONUCLEASE 3"/>
    <property type="match status" value="1"/>
</dbReference>
<dbReference type="InterPro" id="IPR011907">
    <property type="entry name" value="RNase_III"/>
</dbReference>
<comment type="cofactor">
    <cofactor evidence="9">
        <name>Mg(2+)</name>
        <dbReference type="ChEBI" id="CHEBI:18420"/>
    </cofactor>
</comment>
<feature type="domain" description="DRBM" evidence="11">
    <location>
        <begin position="161"/>
        <end position="230"/>
    </location>
</feature>
<keyword evidence="6 9" id="KW-0255">Endonuclease</keyword>
<dbReference type="GO" id="GO:0010468">
    <property type="term" value="P:regulation of gene expression"/>
    <property type="evidence" value="ECO:0007669"/>
    <property type="project" value="TreeGrafter"/>
</dbReference>
<dbReference type="NCBIfam" id="TIGR02191">
    <property type="entry name" value="RNaseIII"/>
    <property type="match status" value="1"/>
</dbReference>
<dbReference type="GO" id="GO:0004525">
    <property type="term" value="F:ribonuclease III activity"/>
    <property type="evidence" value="ECO:0007669"/>
    <property type="project" value="UniProtKB-UniRule"/>
</dbReference>
<evidence type="ECO:0000313" key="13">
    <source>
        <dbReference type="EMBL" id="HCC42222.1"/>
    </source>
</evidence>
<dbReference type="SMART" id="SM00535">
    <property type="entry name" value="RIBOc"/>
    <property type="match status" value="1"/>
</dbReference>
<feature type="binding site" evidence="9">
    <location>
        <position position="47"/>
    </location>
    <ligand>
        <name>Mg(2+)</name>
        <dbReference type="ChEBI" id="CHEBI:18420"/>
    </ligand>
</feature>
<keyword evidence="9" id="KW-0819">tRNA processing</keyword>
<feature type="active site" evidence="9">
    <location>
        <position position="51"/>
    </location>
</feature>
<accession>A0A3D0ZQ99</accession>
<evidence type="ECO:0000256" key="9">
    <source>
        <dbReference type="HAMAP-Rule" id="MF_00104"/>
    </source>
</evidence>
<evidence type="ECO:0000259" key="12">
    <source>
        <dbReference type="PROSITE" id="PS50142"/>
    </source>
</evidence>
<comment type="catalytic activity">
    <reaction evidence="1 9">
        <text>Endonucleolytic cleavage to 5'-phosphomonoester.</text>
        <dbReference type="EC" id="3.1.26.3"/>
    </reaction>
</comment>
<dbReference type="GO" id="GO:0005737">
    <property type="term" value="C:cytoplasm"/>
    <property type="evidence" value="ECO:0007669"/>
    <property type="project" value="UniProtKB-SubCell"/>
</dbReference>
<dbReference type="PANTHER" id="PTHR11207">
    <property type="entry name" value="RIBONUCLEASE III"/>
    <property type="match status" value="1"/>
</dbReference>
<dbReference type="Gene3D" id="3.30.160.20">
    <property type="match status" value="1"/>
</dbReference>
<dbReference type="Pfam" id="PF00035">
    <property type="entry name" value="dsrm"/>
    <property type="match status" value="1"/>
</dbReference>
<dbReference type="SUPFAM" id="SSF54768">
    <property type="entry name" value="dsRNA-binding domain-like"/>
    <property type="match status" value="1"/>
</dbReference>
<dbReference type="PROSITE" id="PS50137">
    <property type="entry name" value="DS_RBD"/>
    <property type="match status" value="1"/>
</dbReference>
<keyword evidence="9" id="KW-0699">rRNA-binding</keyword>
<keyword evidence="9" id="KW-0479">Metal-binding</keyword>
<evidence type="ECO:0000313" key="14">
    <source>
        <dbReference type="Proteomes" id="UP000263336"/>
    </source>
</evidence>
<dbReference type="Gene3D" id="1.10.1520.10">
    <property type="entry name" value="Ribonuclease III domain"/>
    <property type="match status" value="1"/>
</dbReference>
<dbReference type="GO" id="GO:0003725">
    <property type="term" value="F:double-stranded RNA binding"/>
    <property type="evidence" value="ECO:0007669"/>
    <property type="project" value="TreeGrafter"/>
</dbReference>
<evidence type="ECO:0000256" key="10">
    <source>
        <dbReference type="SAM" id="MobiDB-lite"/>
    </source>
</evidence>
<evidence type="ECO:0000256" key="7">
    <source>
        <dbReference type="ARBA" id="ARBA00022801"/>
    </source>
</evidence>
<keyword evidence="7 9" id="KW-0378">Hydrolase</keyword>
<dbReference type="AlphaFoldDB" id="A0A3D0ZQ99"/>
<comment type="similarity">
    <text evidence="2">Belongs to the ribonuclease III family.</text>
</comment>
<keyword evidence="5 9" id="KW-0540">Nuclease</keyword>
<dbReference type="Proteomes" id="UP000263336">
    <property type="component" value="Unassembled WGS sequence"/>
</dbReference>
<dbReference type="SMART" id="SM00358">
    <property type="entry name" value="DSRM"/>
    <property type="match status" value="1"/>
</dbReference>
<dbReference type="InterPro" id="IPR036389">
    <property type="entry name" value="RNase_III_sf"/>
</dbReference>
<keyword evidence="8 9" id="KW-0694">RNA-binding</keyword>
<dbReference type="CDD" id="cd00593">
    <property type="entry name" value="RIBOc"/>
    <property type="match status" value="1"/>
</dbReference>
<comment type="function">
    <text evidence="9">Digests double-stranded RNA. Involved in the processing of primary rRNA transcript to yield the immediate precursors to the large and small rRNAs (23S and 16S). Processes some mRNAs, and tRNAs when they are encoded in the rRNA operon. Processes pre-crRNA and tracrRNA of type II CRISPR loci if present in the organism.</text>
</comment>
<dbReference type="FunFam" id="1.10.1520.10:FF:000001">
    <property type="entry name" value="Ribonuclease 3"/>
    <property type="match status" value="1"/>
</dbReference>
<dbReference type="HAMAP" id="MF_00104">
    <property type="entry name" value="RNase_III"/>
    <property type="match status" value="1"/>
</dbReference>
<evidence type="ECO:0000256" key="1">
    <source>
        <dbReference type="ARBA" id="ARBA00000109"/>
    </source>
</evidence>
<keyword evidence="4 9" id="KW-0507">mRNA processing</keyword>
<evidence type="ECO:0000256" key="4">
    <source>
        <dbReference type="ARBA" id="ARBA00022664"/>
    </source>
</evidence>
<feature type="active site" evidence="9">
    <location>
        <position position="123"/>
    </location>
</feature>
<comment type="caution">
    <text evidence="13">The sequence shown here is derived from an EMBL/GenBank/DDBJ whole genome shotgun (WGS) entry which is preliminary data.</text>
</comment>
<dbReference type="PROSITE" id="PS00517">
    <property type="entry name" value="RNASE_3_1"/>
    <property type="match status" value="1"/>
</dbReference>
<protein>
    <recommendedName>
        <fullName evidence="9">Ribonuclease 3</fullName>
        <ecNumber evidence="9">3.1.26.3</ecNumber>
    </recommendedName>
    <alternativeName>
        <fullName evidence="9">Ribonuclease III</fullName>
        <shortName evidence="9">RNase III</shortName>
    </alternativeName>
</protein>
<evidence type="ECO:0000259" key="11">
    <source>
        <dbReference type="PROSITE" id="PS50137"/>
    </source>
</evidence>
<dbReference type="InterPro" id="IPR000999">
    <property type="entry name" value="RNase_III_dom"/>
</dbReference>
<dbReference type="Pfam" id="PF14622">
    <property type="entry name" value="Ribonucleas_3_3"/>
    <property type="match status" value="1"/>
</dbReference>
<dbReference type="GO" id="GO:0006397">
    <property type="term" value="P:mRNA processing"/>
    <property type="evidence" value="ECO:0007669"/>
    <property type="project" value="UniProtKB-UniRule"/>
</dbReference>
<dbReference type="EC" id="3.1.26.3" evidence="9"/>
<evidence type="ECO:0000256" key="2">
    <source>
        <dbReference type="ARBA" id="ARBA00010183"/>
    </source>
</evidence>
<dbReference type="InterPro" id="IPR014720">
    <property type="entry name" value="dsRBD_dom"/>
</dbReference>
<dbReference type="EMBL" id="DOZN01000013">
    <property type="protein sequence ID" value="HCC42222.1"/>
    <property type="molecule type" value="Genomic_DNA"/>
</dbReference>
<dbReference type="GO" id="GO:0008033">
    <property type="term" value="P:tRNA processing"/>
    <property type="evidence" value="ECO:0007669"/>
    <property type="project" value="UniProtKB-KW"/>
</dbReference>
<feature type="binding site" evidence="9">
    <location>
        <position position="123"/>
    </location>
    <ligand>
        <name>Mg(2+)</name>
        <dbReference type="ChEBI" id="CHEBI:18420"/>
    </ligand>
</feature>